<evidence type="ECO:0000313" key="1">
    <source>
        <dbReference type="EMBL" id="CAJ0573336.1"/>
    </source>
</evidence>
<accession>A0AA36CRW8</accession>
<gene>
    <name evidence="1" type="ORF">MSPICULIGERA_LOCUS11697</name>
</gene>
<dbReference type="Proteomes" id="UP001177023">
    <property type="component" value="Unassembled WGS sequence"/>
</dbReference>
<reference evidence="1" key="1">
    <citation type="submission" date="2023-06" db="EMBL/GenBank/DDBJ databases">
        <authorList>
            <person name="Delattre M."/>
        </authorList>
    </citation>
    <scope>NUCLEOTIDE SEQUENCE</scope>
    <source>
        <strain evidence="1">AF72</strain>
    </source>
</reference>
<name>A0AA36CRW8_9BILA</name>
<keyword evidence="2" id="KW-1185">Reference proteome</keyword>
<dbReference type="AlphaFoldDB" id="A0AA36CRW8"/>
<feature type="non-terminal residue" evidence="1">
    <location>
        <position position="1"/>
    </location>
</feature>
<protein>
    <submittedName>
        <fullName evidence="1">Uncharacterized protein</fullName>
    </submittedName>
</protein>
<dbReference type="EMBL" id="CATQJA010002617">
    <property type="protein sequence ID" value="CAJ0573336.1"/>
    <property type="molecule type" value="Genomic_DNA"/>
</dbReference>
<proteinExistence type="predicted"/>
<comment type="caution">
    <text evidence="1">The sequence shown here is derived from an EMBL/GenBank/DDBJ whole genome shotgun (WGS) entry which is preliminary data.</text>
</comment>
<evidence type="ECO:0000313" key="2">
    <source>
        <dbReference type="Proteomes" id="UP001177023"/>
    </source>
</evidence>
<sequence>MVLVVGVSSKCKAHRGNNTPKLTSTTQQFTGSWIANGHFCKCVENDQLPLFNATYSKASANYQLARTQNCDNPYPMPFTCNQSVAEIRQAWKGYGAVLSFKLYAPNGSVYFEPSVCLDPKQRFTVLQRKRTCMRRSGGEAAYFVDAEIMDQAAPVWLWQSACSVDQSDDCPPL</sequence>
<organism evidence="1 2">
    <name type="scientific">Mesorhabditis spiculigera</name>
    <dbReference type="NCBI Taxonomy" id="96644"/>
    <lineage>
        <taxon>Eukaryota</taxon>
        <taxon>Metazoa</taxon>
        <taxon>Ecdysozoa</taxon>
        <taxon>Nematoda</taxon>
        <taxon>Chromadorea</taxon>
        <taxon>Rhabditida</taxon>
        <taxon>Rhabditina</taxon>
        <taxon>Rhabditomorpha</taxon>
        <taxon>Rhabditoidea</taxon>
        <taxon>Rhabditidae</taxon>
        <taxon>Mesorhabditinae</taxon>
        <taxon>Mesorhabditis</taxon>
    </lineage>
</organism>